<evidence type="ECO:0000256" key="4">
    <source>
        <dbReference type="SAM" id="Phobius"/>
    </source>
</evidence>
<feature type="transmembrane region" description="Helical" evidence="4">
    <location>
        <begin position="6"/>
        <end position="23"/>
    </location>
</feature>
<comment type="similarity">
    <text evidence="1">Belongs to the 'GDXG' lipolytic enzyme family.</text>
</comment>
<dbReference type="Gene3D" id="3.40.50.1820">
    <property type="entry name" value="alpha/beta hydrolase"/>
    <property type="match status" value="1"/>
</dbReference>
<dbReference type="InterPro" id="IPR013094">
    <property type="entry name" value="AB_hydrolase_3"/>
</dbReference>
<accession>A0A2Z2J5P5</accession>
<dbReference type="PANTHER" id="PTHR48081">
    <property type="entry name" value="AB HYDROLASE SUPERFAMILY PROTEIN C4A8.06C"/>
    <property type="match status" value="1"/>
</dbReference>
<dbReference type="SUPFAM" id="SSF53474">
    <property type="entry name" value="alpha/beta-Hydrolases"/>
    <property type="match status" value="1"/>
</dbReference>
<keyword evidence="2" id="KW-0378">Hydrolase</keyword>
<keyword evidence="4" id="KW-0472">Membrane</keyword>
<dbReference type="PROSITE" id="PS51257">
    <property type="entry name" value="PROKAR_LIPOPROTEIN"/>
    <property type="match status" value="1"/>
</dbReference>
<dbReference type="Pfam" id="PF07859">
    <property type="entry name" value="Abhydrolase_3"/>
    <property type="match status" value="1"/>
</dbReference>
<organism evidence="6 7">
    <name type="scientific">Corynebacterium striatum</name>
    <dbReference type="NCBI Taxonomy" id="43770"/>
    <lineage>
        <taxon>Bacteria</taxon>
        <taxon>Bacillati</taxon>
        <taxon>Actinomycetota</taxon>
        <taxon>Actinomycetes</taxon>
        <taxon>Mycobacteriales</taxon>
        <taxon>Corynebacteriaceae</taxon>
        <taxon>Corynebacterium</taxon>
    </lineage>
</organism>
<sequence>MRAWRTGIGFAIGLAAGCAYYAWNRHKVMEEVSPELRHPALYLPMHLLPDGGFVAISKLLANYDYIRAVERDVDVRVIHGEFEGQKFSARLLAPRNLKPGAPALLWTHGGGHLIGSPGFYDPQNSRIADELGAVVLAPSYRKSTAAPFPADHDACYAALRWLQEHAEEAGVDKQRIAVAGDSAGGGLAAGVVQRALDEDHPVVFQGLVYPMIDHRTLRAQSGRGEFIWTPNSNRGAWSKYLGADHLEEEIAPYASPAIRADLRGLPPTWIGVGSLDLFYDEAKAHADALQEAGVSVDFQIYEGAYHGFDHIRPNARASRALVDDLIAALRRTLEAL</sequence>
<evidence type="ECO:0000259" key="5">
    <source>
        <dbReference type="Pfam" id="PF07859"/>
    </source>
</evidence>
<dbReference type="InterPro" id="IPR033140">
    <property type="entry name" value="Lipase_GDXG_put_SER_AS"/>
</dbReference>
<dbReference type="InterPro" id="IPR050300">
    <property type="entry name" value="GDXG_lipolytic_enzyme"/>
</dbReference>
<feature type="active site" evidence="3">
    <location>
        <position position="182"/>
    </location>
</feature>
<feature type="domain" description="Alpha/beta hydrolase fold-3" evidence="5">
    <location>
        <begin position="104"/>
        <end position="308"/>
    </location>
</feature>
<dbReference type="InterPro" id="IPR029058">
    <property type="entry name" value="AB_hydrolase_fold"/>
</dbReference>
<name>A0A2Z2J5P5_CORST</name>
<dbReference type="GO" id="GO:0016787">
    <property type="term" value="F:hydrolase activity"/>
    <property type="evidence" value="ECO:0007669"/>
    <property type="project" value="UniProtKB-KW"/>
</dbReference>
<dbReference type="EMBL" id="CP021252">
    <property type="protein sequence ID" value="ART21941.1"/>
    <property type="molecule type" value="Genomic_DNA"/>
</dbReference>
<dbReference type="RefSeq" id="WP_086891971.1">
    <property type="nucleotide sequence ID" value="NZ_CP021252.1"/>
</dbReference>
<dbReference type="PANTHER" id="PTHR48081:SF8">
    <property type="entry name" value="ALPHA_BETA HYDROLASE FOLD-3 DOMAIN-CONTAINING PROTEIN-RELATED"/>
    <property type="match status" value="1"/>
</dbReference>
<reference evidence="6 7" key="1">
    <citation type="submission" date="2017-05" db="EMBL/GenBank/DDBJ databases">
        <title>Complete genome sequence of Corynebacterium striatum KC-Na-1 isolated from Neophocaena asiaeorientalis in Korea.</title>
        <authorList>
            <person name="Kim J.H."/>
            <person name="Lee K."/>
        </authorList>
    </citation>
    <scope>NUCLEOTIDE SEQUENCE [LARGE SCALE GENOMIC DNA]</scope>
    <source>
        <strain evidence="6 7">KC-Na-01</strain>
    </source>
</reference>
<proteinExistence type="inferred from homology"/>
<evidence type="ECO:0000256" key="3">
    <source>
        <dbReference type="PROSITE-ProRule" id="PRU10038"/>
    </source>
</evidence>
<dbReference type="AlphaFoldDB" id="A0A2Z2J5P5"/>
<protein>
    <submittedName>
        <fullName evidence="6">Arylesterase</fullName>
    </submittedName>
</protein>
<evidence type="ECO:0000256" key="1">
    <source>
        <dbReference type="ARBA" id="ARBA00010515"/>
    </source>
</evidence>
<keyword evidence="4" id="KW-1133">Transmembrane helix</keyword>
<dbReference type="PROSITE" id="PS01174">
    <property type="entry name" value="LIPASE_GDXG_SER"/>
    <property type="match status" value="1"/>
</dbReference>
<evidence type="ECO:0000256" key="2">
    <source>
        <dbReference type="ARBA" id="ARBA00022801"/>
    </source>
</evidence>
<keyword evidence="4" id="KW-0812">Transmembrane</keyword>
<evidence type="ECO:0000313" key="7">
    <source>
        <dbReference type="Proteomes" id="UP000250197"/>
    </source>
</evidence>
<evidence type="ECO:0000313" key="6">
    <source>
        <dbReference type="EMBL" id="ART21941.1"/>
    </source>
</evidence>
<dbReference type="KEGG" id="cstr:CBE89_10910"/>
<gene>
    <name evidence="6" type="ORF">CBE89_10910</name>
</gene>
<dbReference type="Proteomes" id="UP000250197">
    <property type="component" value="Chromosome"/>
</dbReference>